<dbReference type="AlphaFoldDB" id="A0AA43QL78"/>
<reference evidence="3" key="1">
    <citation type="journal article" date="2023" name="Genome Biol. Evol.">
        <title>First Whole Genome Sequence and Flow Cytometry Genome Size Data for the Lichen-Forming Fungus Ramalina farinacea (Ascomycota).</title>
        <authorList>
            <person name="Llewellyn T."/>
            <person name="Mian S."/>
            <person name="Hill R."/>
            <person name="Leitch I.J."/>
            <person name="Gaya E."/>
        </authorList>
    </citation>
    <scope>NUCLEOTIDE SEQUENCE</scope>
    <source>
        <strain evidence="3">LIQ254RAFAR</strain>
    </source>
</reference>
<proteinExistence type="predicted"/>
<comment type="caution">
    <text evidence="3">The sequence shown here is derived from an EMBL/GenBank/DDBJ whole genome shotgun (WGS) entry which is preliminary data.</text>
</comment>
<evidence type="ECO:0000313" key="4">
    <source>
        <dbReference type="Proteomes" id="UP001161017"/>
    </source>
</evidence>
<organism evidence="3 4">
    <name type="scientific">Ramalina farinacea</name>
    <dbReference type="NCBI Taxonomy" id="258253"/>
    <lineage>
        <taxon>Eukaryota</taxon>
        <taxon>Fungi</taxon>
        <taxon>Dikarya</taxon>
        <taxon>Ascomycota</taxon>
        <taxon>Pezizomycotina</taxon>
        <taxon>Lecanoromycetes</taxon>
        <taxon>OSLEUM clade</taxon>
        <taxon>Lecanoromycetidae</taxon>
        <taxon>Lecanorales</taxon>
        <taxon>Lecanorineae</taxon>
        <taxon>Ramalinaceae</taxon>
        <taxon>Ramalina</taxon>
    </lineage>
</organism>
<feature type="signal peptide" evidence="2">
    <location>
        <begin position="1"/>
        <end position="20"/>
    </location>
</feature>
<evidence type="ECO:0000256" key="1">
    <source>
        <dbReference type="SAM" id="MobiDB-lite"/>
    </source>
</evidence>
<evidence type="ECO:0000256" key="2">
    <source>
        <dbReference type="SAM" id="SignalP"/>
    </source>
</evidence>
<evidence type="ECO:0000313" key="3">
    <source>
        <dbReference type="EMBL" id="MDI1487001.1"/>
    </source>
</evidence>
<dbReference type="EMBL" id="JAPUFD010000004">
    <property type="protein sequence ID" value="MDI1487001.1"/>
    <property type="molecule type" value="Genomic_DNA"/>
</dbReference>
<keyword evidence="2" id="KW-0732">Signal</keyword>
<feature type="region of interest" description="Disordered" evidence="1">
    <location>
        <begin position="299"/>
        <end position="343"/>
    </location>
</feature>
<feature type="region of interest" description="Disordered" evidence="1">
    <location>
        <begin position="393"/>
        <end position="414"/>
    </location>
</feature>
<accession>A0AA43QL78</accession>
<feature type="chain" id="PRO_5041438169" evidence="2">
    <location>
        <begin position="21"/>
        <end position="414"/>
    </location>
</feature>
<dbReference type="Proteomes" id="UP001161017">
    <property type="component" value="Unassembled WGS sequence"/>
</dbReference>
<keyword evidence="4" id="KW-1185">Reference proteome</keyword>
<sequence length="414" mass="43959">MASTSLLLWAALSLSSISLAENVDWANAGTFFGQPLGGNGPYGFGACSDTQSTTLHDTFAKAGIALEQQIIPEVNKGSQSFAFNTFFSTNGSQIPKWSQNGLSVPQEVLYDMDNGPWNRTVDGLSIANGGPVIFACTNDPDPANPDANPSASEANIKCGPGIAAARFRTNELDTSAAHWLLCDPFFNDTLYPTLPVQEMCPTWDPTYQAYIASDGNQVKDTRLGLVIQMLAQIYSQNAAANRPDLQDINSAITQDFSTEIANPTNYDWFGTMVAAGCDSWPPWADPNYNATAAEEAFEASLTSGNSTSATDPAAVSDYGTKRRSVSVRGRPAGGLPASNEEPKVLEARADLRLSKAPALKPDPKMSDAGRLGTIDDIPAAVQTDLKKLANIQPSKGKLGMSGKPAVQLEQAPAQ</sequence>
<protein>
    <submittedName>
        <fullName evidence="3">Uncharacterized protein</fullName>
    </submittedName>
</protein>
<feature type="compositionally biased region" description="Polar residues" evidence="1">
    <location>
        <begin position="300"/>
        <end position="310"/>
    </location>
</feature>
<gene>
    <name evidence="3" type="ORF">OHK93_006263</name>
</gene>
<name>A0AA43QL78_9LECA</name>